<dbReference type="EMBL" id="NSNE01000012">
    <property type="protein sequence ID" value="RPM12227.1"/>
    <property type="molecule type" value="Genomic_DNA"/>
</dbReference>
<reference evidence="7" key="9">
    <citation type="submission" date="2023-06" db="EMBL/GenBank/DDBJ databases">
        <authorList>
            <consortium name="Clinical and Environmental Microbiology Branch: Whole genome sequencing antimicrobial resistance pathogens in the healthcare setting"/>
        </authorList>
    </citation>
    <scope>NUCLEOTIDE SEQUENCE</scope>
    <source>
        <strain evidence="7">2021CK-01020</strain>
    </source>
</reference>
<dbReference type="Proteomes" id="UP000045039">
    <property type="component" value="Unassembled WGS sequence"/>
</dbReference>
<evidence type="ECO:0000313" key="9">
    <source>
        <dbReference type="Proteomes" id="UP000194857"/>
    </source>
</evidence>
<evidence type="ECO:0000313" key="10">
    <source>
        <dbReference type="Proteomes" id="UP000253594"/>
    </source>
</evidence>
<gene>
    <name evidence="4" type="ORF">CAZ10_06525</name>
    <name evidence="5" type="ORF">DT376_05945</name>
    <name evidence="2" type="ORF">GNQ48_17750</name>
    <name evidence="3" type="ORF">GUL26_05315</name>
    <name evidence="6" type="ORF">IPC1295_20255</name>
    <name evidence="7" type="ORF">L4V69_25565</name>
    <name evidence="1" type="ORF">PAERUG_P19_London_7_VIM_2_05_10_06087</name>
</gene>
<accession>A0A069Q4R7</accession>
<reference evidence="2 12" key="7">
    <citation type="submission" date="2019-11" db="EMBL/GenBank/DDBJ databases">
        <title>Genomes of ocular Pseudomonas aeruginosa isolates.</title>
        <authorList>
            <person name="Khan M."/>
            <person name="Rice S.A."/>
            <person name="Willcox M.D.P."/>
            <person name="Stapleton F."/>
        </authorList>
    </citation>
    <scope>NUCLEOTIDE SEQUENCE [LARGE SCALE GENOMIC DNA]</scope>
    <source>
        <strain evidence="2 12">PA221</strain>
    </source>
</reference>
<evidence type="ECO:0000313" key="1">
    <source>
        <dbReference type="EMBL" id="CRP94147.1"/>
    </source>
</evidence>
<dbReference type="RefSeq" id="WP_003082096.1">
    <property type="nucleotide sequence ID" value="NZ_AP014622.1"/>
</dbReference>
<evidence type="ECO:0000313" key="11">
    <source>
        <dbReference type="Proteomes" id="UP000284767"/>
    </source>
</evidence>
<dbReference type="Proteomes" id="UP000284767">
    <property type="component" value="Unassembled WGS sequence"/>
</dbReference>
<reference evidence="8" key="2">
    <citation type="submission" date="2015-06" db="EMBL/GenBank/DDBJ databases">
        <authorList>
            <person name="Radhakrishnan Rajesh"/>
            <person name="Underwood Anthony"/>
            <person name="Al-Shahib Ali"/>
        </authorList>
    </citation>
    <scope>NUCLEOTIDE SEQUENCE [LARGE SCALE GENOMIC DNA]</scope>
    <source>
        <strain evidence="8">P19_London_7_VIM_2_05_10</strain>
    </source>
</reference>
<evidence type="ECO:0000313" key="4">
    <source>
        <dbReference type="EMBL" id="OTI63872.1"/>
    </source>
</evidence>
<dbReference type="Proteomes" id="UP000253594">
    <property type="component" value="Unassembled WGS sequence"/>
</dbReference>
<evidence type="ECO:0000313" key="8">
    <source>
        <dbReference type="Proteomes" id="UP000045039"/>
    </source>
</evidence>
<dbReference type="EMBL" id="QORE01000124">
    <property type="protein sequence ID" value="RCI75765.1"/>
    <property type="molecule type" value="Genomic_DNA"/>
</dbReference>
<dbReference type="Proteomes" id="UP000433532">
    <property type="component" value="Unassembled WGS sequence"/>
</dbReference>
<reference evidence="1" key="1">
    <citation type="submission" date="2015-06" db="EMBL/GenBank/DDBJ databases">
        <authorList>
            <person name="Radhakrishnan R."/>
            <person name="Underwood A."/>
            <person name="Al-Shahib A."/>
        </authorList>
    </citation>
    <scope>NUCLEOTIDE SEQUENCE</scope>
    <source>
        <strain evidence="1">P19_London_7_VIM_2_05_10</strain>
    </source>
</reference>
<dbReference type="EMBL" id="NFFZ01000003">
    <property type="protein sequence ID" value="OTI63872.1"/>
    <property type="molecule type" value="Genomic_DNA"/>
</dbReference>
<reference evidence="5 10" key="5">
    <citation type="submission" date="2018-07" db="EMBL/GenBank/DDBJ databases">
        <title>Mechanisms of high-level aminoglycoside resistance among Gram-negative pathogens in Brazil.</title>
        <authorList>
            <person name="Ballaben A.S."/>
            <person name="Darini A.L.C."/>
            <person name="Doi Y."/>
        </authorList>
    </citation>
    <scope>NUCLEOTIDE SEQUENCE [LARGE SCALE GENOMIC DNA]</scope>
    <source>
        <strain evidence="5 10">B2-305</strain>
    </source>
</reference>
<evidence type="ECO:0000313" key="7">
    <source>
        <dbReference type="EMBL" id="WOS75867.1"/>
    </source>
</evidence>
<proteinExistence type="predicted"/>
<accession>A0A1S1C3I5</accession>
<dbReference type="EMBL" id="WOAD01000014">
    <property type="protein sequence ID" value="MUI36854.1"/>
    <property type="molecule type" value="Genomic_DNA"/>
</dbReference>
<dbReference type="KEGG" id="paeb:NCGM1900_1545"/>
<dbReference type="EMBL" id="CVVU01000256">
    <property type="protein sequence ID" value="CRP94147.1"/>
    <property type="molecule type" value="Genomic_DNA"/>
</dbReference>
<reference evidence="6 11" key="4">
    <citation type="submission" date="2017-08" db="EMBL/GenBank/DDBJ databases">
        <authorList>
            <person name="Feschi L."/>
            <person name="Jeukens J."/>
            <person name="Emond-Rheault J.-G."/>
            <person name="Kukavica-Ibrulj I."/>
            <person name="Boyle B."/>
            <person name="Levesque R.C."/>
        </authorList>
    </citation>
    <scope>NUCLEOTIDE SEQUENCE [LARGE SCALE GENOMIC DNA]</scope>
    <source>
        <strain evidence="6 11">PA-W36</strain>
    </source>
</reference>
<dbReference type="Proteomes" id="UP000194857">
    <property type="component" value="Unassembled WGS sequence"/>
</dbReference>
<reference evidence="7" key="10">
    <citation type="submission" date="2023-10" db="EMBL/GenBank/DDBJ databases">
        <title>Pathogen: clinical or host-associated sample.</title>
        <authorList>
            <person name="Hergert J."/>
            <person name="Casey R."/>
            <person name="Wagner J."/>
            <person name="Young E.L."/>
            <person name="Oakeson K.F."/>
        </authorList>
    </citation>
    <scope>NUCLEOTIDE SEQUENCE</scope>
    <source>
        <strain evidence="7">2021CK-01020</strain>
    </source>
</reference>
<dbReference type="EMBL" id="CP136986">
    <property type="protein sequence ID" value="WOS75867.1"/>
    <property type="molecule type" value="Genomic_DNA"/>
</dbReference>
<evidence type="ECO:0000313" key="3">
    <source>
        <dbReference type="EMBL" id="MZZ11655.1"/>
    </source>
</evidence>
<reference evidence="4 9" key="3">
    <citation type="submission" date="2017-05" db="EMBL/GenBank/DDBJ databases">
        <authorList>
            <person name="Song R."/>
            <person name="Chenine A.L."/>
            <person name="Ruprecht R.M."/>
        </authorList>
    </citation>
    <scope>NUCLEOTIDE SEQUENCE [LARGE SCALE GENOMIC DNA]</scope>
    <source>
        <strain evidence="4 9">S567_C10_BS</strain>
    </source>
</reference>
<dbReference type="Proteomes" id="UP001297540">
    <property type="component" value="Chromosome"/>
</dbReference>
<evidence type="ECO:0000313" key="6">
    <source>
        <dbReference type="EMBL" id="RPM12227.1"/>
    </source>
</evidence>
<sequence length="83" mass="9696">MSFIRLKVRAAFMVHGYDADNREIVEQIGEERFVEKLLRIERIQSISEKYLLVSASHGRVAYWEYEGGLTALRRRLEQAGLLL</sequence>
<organism evidence="5 10">
    <name type="scientific">Pseudomonas aeruginosa</name>
    <dbReference type="NCBI Taxonomy" id="287"/>
    <lineage>
        <taxon>Bacteria</taxon>
        <taxon>Pseudomonadati</taxon>
        <taxon>Pseudomonadota</taxon>
        <taxon>Gammaproteobacteria</taxon>
        <taxon>Pseudomonadales</taxon>
        <taxon>Pseudomonadaceae</taxon>
        <taxon>Pseudomonas</taxon>
    </lineage>
</organism>
<evidence type="ECO:0000313" key="5">
    <source>
        <dbReference type="EMBL" id="RCI75765.1"/>
    </source>
</evidence>
<reference evidence="6 11" key="6">
    <citation type="submission" date="2019-01" db="EMBL/GenBank/DDBJ databases">
        <title>The Pseudomonas aeruginosa pan-genome provides new insights on its population structure, horizontal gene transfer and pathogenicity.</title>
        <authorList>
            <person name="Freschi L."/>
            <person name="Vincent A.T."/>
            <person name="Jeukens J."/>
            <person name="Emond-Rheault J.-G."/>
            <person name="Kukavica-Ibrulj I."/>
            <person name="Dupont M.-J."/>
            <person name="Charette S.J."/>
            <person name="Boyle B."/>
            <person name="Levesque R.C."/>
        </authorList>
    </citation>
    <scope>NUCLEOTIDE SEQUENCE [LARGE SCALE GENOMIC DNA]</scope>
    <source>
        <strain evidence="6 11">PA-W36</strain>
    </source>
</reference>
<evidence type="ECO:0000313" key="12">
    <source>
        <dbReference type="Proteomes" id="UP000433532"/>
    </source>
</evidence>
<dbReference type="Proteomes" id="UP000644192">
    <property type="component" value="Unassembled WGS sequence"/>
</dbReference>
<dbReference type="EMBL" id="WXZT01000003">
    <property type="protein sequence ID" value="MZZ11655.1"/>
    <property type="molecule type" value="Genomic_DNA"/>
</dbReference>
<evidence type="ECO:0000313" key="2">
    <source>
        <dbReference type="EMBL" id="MUI36854.1"/>
    </source>
</evidence>
<reference evidence="3" key="8">
    <citation type="submission" date="2020-01" db="EMBL/GenBank/DDBJ databases">
        <title>Bacteria Cultured from War Wounds Associated with the Conflict in Eastern Ukraine.</title>
        <authorList>
            <person name="Snesrud E."/>
            <person name="Galac M.R."/>
            <person name="Mc Gann P."/>
            <person name="Valentine K."/>
            <person name="Viacheslav K."/>
        </authorList>
    </citation>
    <scope>NUCLEOTIDE SEQUENCE</scope>
    <source>
        <strain evidence="3">VNMU148</strain>
    </source>
</reference>
<name>A0A069Q4R7_PSEAI</name>
<protein>
    <submittedName>
        <fullName evidence="5">Uncharacterized protein</fullName>
    </submittedName>
</protein>
<dbReference type="AlphaFoldDB" id="A0A069Q4R7"/>